<name>A0A0E9S292_ANGAN</name>
<dbReference type="AlphaFoldDB" id="A0A0E9S292"/>
<organism evidence="1">
    <name type="scientific">Anguilla anguilla</name>
    <name type="common">European freshwater eel</name>
    <name type="synonym">Muraena anguilla</name>
    <dbReference type="NCBI Taxonomy" id="7936"/>
    <lineage>
        <taxon>Eukaryota</taxon>
        <taxon>Metazoa</taxon>
        <taxon>Chordata</taxon>
        <taxon>Craniata</taxon>
        <taxon>Vertebrata</taxon>
        <taxon>Euteleostomi</taxon>
        <taxon>Actinopterygii</taxon>
        <taxon>Neopterygii</taxon>
        <taxon>Teleostei</taxon>
        <taxon>Anguilliformes</taxon>
        <taxon>Anguillidae</taxon>
        <taxon>Anguilla</taxon>
    </lineage>
</organism>
<protein>
    <submittedName>
        <fullName evidence="1">Uncharacterized protein</fullName>
    </submittedName>
</protein>
<dbReference type="EMBL" id="GBXM01073919">
    <property type="protein sequence ID" value="JAH34658.1"/>
    <property type="molecule type" value="Transcribed_RNA"/>
</dbReference>
<sequence length="29" mass="3553">MEIFNLSYLYILLLRMHTIYCIKTLGSRF</sequence>
<proteinExistence type="predicted"/>
<accession>A0A0E9S292</accession>
<reference evidence="1" key="2">
    <citation type="journal article" date="2015" name="Fish Shellfish Immunol.">
        <title>Early steps in the European eel (Anguilla anguilla)-Vibrio vulnificus interaction in the gills: Role of the RtxA13 toxin.</title>
        <authorList>
            <person name="Callol A."/>
            <person name="Pajuelo D."/>
            <person name="Ebbesson L."/>
            <person name="Teles M."/>
            <person name="MacKenzie S."/>
            <person name="Amaro C."/>
        </authorList>
    </citation>
    <scope>NUCLEOTIDE SEQUENCE</scope>
</reference>
<evidence type="ECO:0000313" key="1">
    <source>
        <dbReference type="EMBL" id="JAH34658.1"/>
    </source>
</evidence>
<reference evidence="1" key="1">
    <citation type="submission" date="2014-11" db="EMBL/GenBank/DDBJ databases">
        <authorList>
            <person name="Amaro Gonzalez C."/>
        </authorList>
    </citation>
    <scope>NUCLEOTIDE SEQUENCE</scope>
</reference>